<sequence>IVKIPMDSKEVAHLALKIEKLRVQQSYGNIMDLLKDLDQAHIPAEQLETTDLVQVLYRLMKTSLDASVKKTVKGLLSKWRREYSKETQKQKKADLKRSEASDKCSPGEPAEPGSSVRSKCVELLFAALRPEPSDEKKAAELARDIEETLHALHSSKKVKYKVCVRSKVANLRNPNNGHLRLDLLSGSLTPVDFARMSSEEMACPELQMLRREYRSRGVSERQLPLTPEGTHTQKIRCRRCGGSECRVMQVSRGDAMTFVSCSGCGQQWYHSGWNCL</sequence>
<organism evidence="5 6">
    <name type="scientific">Gouania willdenowi</name>
    <name type="common">Blunt-snouted clingfish</name>
    <name type="synonym">Lepadogaster willdenowi</name>
    <dbReference type="NCBI Taxonomy" id="441366"/>
    <lineage>
        <taxon>Eukaryota</taxon>
        <taxon>Metazoa</taxon>
        <taxon>Chordata</taxon>
        <taxon>Craniata</taxon>
        <taxon>Vertebrata</taxon>
        <taxon>Euteleostomi</taxon>
        <taxon>Actinopterygii</taxon>
        <taxon>Neopterygii</taxon>
        <taxon>Teleostei</taxon>
        <taxon>Neoteleostei</taxon>
        <taxon>Acanthomorphata</taxon>
        <taxon>Ovalentaria</taxon>
        <taxon>Blenniimorphae</taxon>
        <taxon>Blenniiformes</taxon>
        <taxon>Gobiesocoidei</taxon>
        <taxon>Gobiesocidae</taxon>
        <taxon>Gobiesocinae</taxon>
        <taxon>Gouania</taxon>
    </lineage>
</organism>
<dbReference type="PROSITE" id="PS51321">
    <property type="entry name" value="TFIIS_CENTRAL"/>
    <property type="match status" value="1"/>
</dbReference>
<dbReference type="AlphaFoldDB" id="A0A8C5ET07"/>
<dbReference type="SUPFAM" id="SSF57783">
    <property type="entry name" value="Zinc beta-ribbon"/>
    <property type="match status" value="1"/>
</dbReference>
<dbReference type="PROSITE" id="PS51319">
    <property type="entry name" value="TFIIS_N"/>
    <property type="match status" value="1"/>
</dbReference>
<dbReference type="Gene3D" id="1.20.930.10">
    <property type="entry name" value="Conserved domain common to transcription factors TFIIS, elongin A, CRSP70"/>
    <property type="match status" value="1"/>
</dbReference>
<dbReference type="SUPFAM" id="SSF46942">
    <property type="entry name" value="Elongation factor TFIIS domain 2"/>
    <property type="match status" value="1"/>
</dbReference>
<evidence type="ECO:0000256" key="2">
    <source>
        <dbReference type="SAM" id="MobiDB-lite"/>
    </source>
</evidence>
<feature type="compositionally biased region" description="Basic and acidic residues" evidence="2">
    <location>
        <begin position="86"/>
        <end position="102"/>
    </location>
</feature>
<protein>
    <submittedName>
        <fullName evidence="5">Transcription elongation factor A N-terminal and central domain containing</fullName>
    </submittedName>
</protein>
<dbReference type="Pfam" id="PF08711">
    <property type="entry name" value="Med26"/>
    <property type="match status" value="1"/>
</dbReference>
<reference evidence="5" key="2">
    <citation type="submission" date="2025-08" db="UniProtKB">
        <authorList>
            <consortium name="Ensembl"/>
        </authorList>
    </citation>
    <scope>IDENTIFICATION</scope>
</reference>
<dbReference type="Gene3D" id="1.10.472.30">
    <property type="entry name" value="Transcription elongation factor S-II, central domain"/>
    <property type="match status" value="1"/>
</dbReference>
<reference evidence="5" key="1">
    <citation type="submission" date="2020-06" db="EMBL/GenBank/DDBJ databases">
        <authorList>
            <consortium name="Wellcome Sanger Institute Data Sharing"/>
        </authorList>
    </citation>
    <scope>NUCLEOTIDE SEQUENCE [LARGE SCALE GENOMIC DNA]</scope>
</reference>
<reference evidence="5" key="3">
    <citation type="submission" date="2025-09" db="UniProtKB">
        <authorList>
            <consortium name="Ensembl"/>
        </authorList>
    </citation>
    <scope>IDENTIFICATION</scope>
</reference>
<dbReference type="InterPro" id="IPR003618">
    <property type="entry name" value="TFIIS_cen_dom"/>
</dbReference>
<feature type="region of interest" description="Disordered" evidence="2">
    <location>
        <begin position="86"/>
        <end position="115"/>
    </location>
</feature>
<keyword evidence="1" id="KW-0539">Nucleus</keyword>
<proteinExistence type="predicted"/>
<dbReference type="PANTHER" id="PTHR11477:SF3">
    <property type="entry name" value="TRANSCRIPTION ELONGATION FACTOR A PROTEIN 2"/>
    <property type="match status" value="1"/>
</dbReference>
<dbReference type="PIRSF" id="PIRSF006704">
    <property type="entry name" value="TF_IIS"/>
    <property type="match status" value="1"/>
</dbReference>
<dbReference type="Gene3D" id="2.20.25.10">
    <property type="match status" value="1"/>
</dbReference>
<dbReference type="SUPFAM" id="SSF47676">
    <property type="entry name" value="Conserved domain common to transcription factors TFIIS, elongin A, CRSP70"/>
    <property type="match status" value="1"/>
</dbReference>
<dbReference type="InterPro" id="IPR017923">
    <property type="entry name" value="TFIIS_N"/>
</dbReference>
<name>A0A8C5ET07_GOUWI</name>
<dbReference type="InterPro" id="IPR036575">
    <property type="entry name" value="TFIIS_cen_dom_sf"/>
</dbReference>
<dbReference type="InterPro" id="IPR035100">
    <property type="entry name" value="TF_IIS-typ"/>
</dbReference>
<dbReference type="InterPro" id="IPR035441">
    <property type="entry name" value="TFIIS/LEDGF_dom_sf"/>
</dbReference>
<evidence type="ECO:0000259" key="4">
    <source>
        <dbReference type="PROSITE" id="PS51321"/>
    </source>
</evidence>
<dbReference type="PANTHER" id="PTHR11477">
    <property type="entry name" value="TRANSCRIPTION FACTOR S-II ZINC FINGER DOMAIN-CONTAINING PROTEIN"/>
    <property type="match status" value="1"/>
</dbReference>
<feature type="domain" description="TFIIS central" evidence="4">
    <location>
        <begin position="116"/>
        <end position="229"/>
    </location>
</feature>
<dbReference type="GO" id="GO:0006351">
    <property type="term" value="P:DNA-templated transcription"/>
    <property type="evidence" value="ECO:0007669"/>
    <property type="project" value="InterPro"/>
</dbReference>
<dbReference type="Proteomes" id="UP000694680">
    <property type="component" value="Chromosome 2"/>
</dbReference>
<evidence type="ECO:0000259" key="3">
    <source>
        <dbReference type="PROSITE" id="PS51319"/>
    </source>
</evidence>
<evidence type="ECO:0000256" key="1">
    <source>
        <dbReference type="PROSITE-ProRule" id="PRU00649"/>
    </source>
</evidence>
<evidence type="ECO:0000313" key="5">
    <source>
        <dbReference type="Ensembl" id="ENSGWIP00000026482.1"/>
    </source>
</evidence>
<keyword evidence="6" id="KW-1185">Reference proteome</keyword>
<dbReference type="SMART" id="SM00510">
    <property type="entry name" value="TFS2M"/>
    <property type="match status" value="1"/>
</dbReference>
<comment type="subcellular location">
    <subcellularLocation>
        <location evidence="1">Nucleus</location>
    </subcellularLocation>
</comment>
<dbReference type="Ensembl" id="ENSGWIT00000028925.1">
    <property type="protein sequence ID" value="ENSGWIP00000026482.1"/>
    <property type="gene ID" value="ENSGWIG00000013898.1"/>
</dbReference>
<dbReference type="Pfam" id="PF07500">
    <property type="entry name" value="TFIIS_M"/>
    <property type="match status" value="1"/>
</dbReference>
<accession>A0A8C5ET07</accession>
<evidence type="ECO:0000313" key="6">
    <source>
        <dbReference type="Proteomes" id="UP000694680"/>
    </source>
</evidence>
<dbReference type="GO" id="GO:0005634">
    <property type="term" value="C:nucleus"/>
    <property type="evidence" value="ECO:0007669"/>
    <property type="project" value="UniProtKB-SubCell"/>
</dbReference>
<feature type="domain" description="TFIIS N-terminal" evidence="3">
    <location>
        <begin position="9"/>
        <end position="86"/>
    </location>
</feature>